<dbReference type="SUPFAM" id="SSF51182">
    <property type="entry name" value="RmlC-like cupins"/>
    <property type="match status" value="1"/>
</dbReference>
<keyword evidence="2" id="KW-0862">Zinc</keyword>
<evidence type="ECO:0000256" key="2">
    <source>
        <dbReference type="ARBA" id="ARBA00022833"/>
    </source>
</evidence>
<protein>
    <recommendedName>
        <fullName evidence="5">Mannose-6-phosphate isomerase</fullName>
    </recommendedName>
</protein>
<gene>
    <name evidence="3" type="ORF">FYJ85_21835</name>
</gene>
<dbReference type="Proteomes" id="UP000435649">
    <property type="component" value="Unassembled WGS sequence"/>
</dbReference>
<dbReference type="GO" id="GO:0046872">
    <property type="term" value="F:metal ion binding"/>
    <property type="evidence" value="ECO:0007669"/>
    <property type="project" value="UniProtKB-KW"/>
</dbReference>
<evidence type="ECO:0000256" key="1">
    <source>
        <dbReference type="ARBA" id="ARBA00022723"/>
    </source>
</evidence>
<accession>A0A844G9X3</accession>
<evidence type="ECO:0008006" key="5">
    <source>
        <dbReference type="Google" id="ProtNLM"/>
    </source>
</evidence>
<organism evidence="3 4">
    <name type="scientific">Victivallis lenta</name>
    <dbReference type="NCBI Taxonomy" id="2606640"/>
    <lineage>
        <taxon>Bacteria</taxon>
        <taxon>Pseudomonadati</taxon>
        <taxon>Lentisphaerota</taxon>
        <taxon>Lentisphaeria</taxon>
        <taxon>Victivallales</taxon>
        <taxon>Victivallaceae</taxon>
        <taxon>Victivallis</taxon>
    </lineage>
</organism>
<keyword evidence="4" id="KW-1185">Reference proteome</keyword>
<comment type="caution">
    <text evidence="3">The sequence shown here is derived from an EMBL/GenBank/DDBJ whole genome shotgun (WGS) entry which is preliminary data.</text>
</comment>
<dbReference type="PANTHER" id="PTHR42742:SF3">
    <property type="entry name" value="FRUCTOKINASE"/>
    <property type="match status" value="1"/>
</dbReference>
<reference evidence="3 4" key="1">
    <citation type="submission" date="2019-08" db="EMBL/GenBank/DDBJ databases">
        <title>In-depth cultivation of the pig gut microbiome towards novel bacterial diversity and tailored functional studies.</title>
        <authorList>
            <person name="Wylensek D."/>
            <person name="Hitch T.C.A."/>
            <person name="Clavel T."/>
        </authorList>
    </citation>
    <scope>NUCLEOTIDE SEQUENCE [LARGE SCALE GENOMIC DNA]</scope>
    <source>
        <strain evidence="3 4">BBE-744-WT-12</strain>
    </source>
</reference>
<dbReference type="EMBL" id="VUNS01000046">
    <property type="protein sequence ID" value="MST99675.1"/>
    <property type="molecule type" value="Genomic_DNA"/>
</dbReference>
<dbReference type="InterPro" id="IPR014710">
    <property type="entry name" value="RmlC-like_jellyroll"/>
</dbReference>
<dbReference type="AlphaFoldDB" id="A0A844G9X3"/>
<evidence type="ECO:0000313" key="4">
    <source>
        <dbReference type="Proteomes" id="UP000435649"/>
    </source>
</evidence>
<sequence>MKLETCYRLAPNRVWRTYLGGRTLDRIAGVRNPEDSHFPEDWLLSTTAAHNIGREKFPGEGISRVITSTGEVFLTELAERFPEELFGRAHREKFGNSAGFLLKYLDSSIRLHMQCHPSIPFARRFLNSPFGKTEGYYILGIRPGCEGYLYLGFQRAPEPEAFKRAVEAQDTETILAGFDRIPVKPGECFYVPGGIPHAIGEGIFMVELMEPADFAVRIEFERGGYTLPENARFMGRDIDFALSMFDFTARNLARTRKEFFVEPLELPIVGNAERFSLFDSRKTNCFRLERIRVNGNAAVDHHSFRVLIVTRGNGTLSCENKTLSLQQYDRVLIPYYVQTMRFSGKLELLAAMPPLNK</sequence>
<evidence type="ECO:0000313" key="3">
    <source>
        <dbReference type="EMBL" id="MST99675.1"/>
    </source>
</evidence>
<keyword evidence="1" id="KW-0479">Metal-binding</keyword>
<dbReference type="PANTHER" id="PTHR42742">
    <property type="entry name" value="TRANSCRIPTIONAL REPRESSOR MPRA"/>
    <property type="match status" value="1"/>
</dbReference>
<dbReference type="CDD" id="cd07010">
    <property type="entry name" value="cupin_PMI_type_I_N_bac"/>
    <property type="match status" value="1"/>
</dbReference>
<dbReference type="Gene3D" id="2.60.120.10">
    <property type="entry name" value="Jelly Rolls"/>
    <property type="match status" value="2"/>
</dbReference>
<dbReference type="InterPro" id="IPR011051">
    <property type="entry name" value="RmlC_Cupin_sf"/>
</dbReference>
<name>A0A844G9X3_9BACT</name>
<dbReference type="RefSeq" id="WP_154420841.1">
    <property type="nucleotide sequence ID" value="NZ_VUNS01000046.1"/>
</dbReference>
<proteinExistence type="predicted"/>
<dbReference type="InterPro" id="IPR051804">
    <property type="entry name" value="Carb_Metab_Reg_Kinase/Isom"/>
</dbReference>